<dbReference type="EMBL" id="LXQA010015138">
    <property type="protein sequence ID" value="MCH88934.1"/>
    <property type="molecule type" value="Genomic_DNA"/>
</dbReference>
<proteinExistence type="predicted"/>
<organism evidence="1 2">
    <name type="scientific">Trifolium medium</name>
    <dbReference type="NCBI Taxonomy" id="97028"/>
    <lineage>
        <taxon>Eukaryota</taxon>
        <taxon>Viridiplantae</taxon>
        <taxon>Streptophyta</taxon>
        <taxon>Embryophyta</taxon>
        <taxon>Tracheophyta</taxon>
        <taxon>Spermatophyta</taxon>
        <taxon>Magnoliopsida</taxon>
        <taxon>eudicotyledons</taxon>
        <taxon>Gunneridae</taxon>
        <taxon>Pentapetalae</taxon>
        <taxon>rosids</taxon>
        <taxon>fabids</taxon>
        <taxon>Fabales</taxon>
        <taxon>Fabaceae</taxon>
        <taxon>Papilionoideae</taxon>
        <taxon>50 kb inversion clade</taxon>
        <taxon>NPAAA clade</taxon>
        <taxon>Hologalegina</taxon>
        <taxon>IRL clade</taxon>
        <taxon>Trifolieae</taxon>
        <taxon>Trifolium</taxon>
    </lineage>
</organism>
<protein>
    <submittedName>
        <fullName evidence="1">Retrotransposon protein</fullName>
    </submittedName>
</protein>
<dbReference type="InterPro" id="IPR043502">
    <property type="entry name" value="DNA/RNA_pol_sf"/>
</dbReference>
<accession>A0A392MRM5</accession>
<gene>
    <name evidence="1" type="ORF">A2U01_0009827</name>
</gene>
<sequence length="165" mass="18701">VRVGNLNRRLQVSLRQVGEKVISLGDISSMEPRIVERTSREGVFHVECFTVGNASVECLWMISWCIQSEEGVEHLRIVLQTLQVRKLYAKLLKCEFWLREVSCIRHGIASSGNVVDLPKVDVVLQWKTLKSVTKIRILLGLAGYYQRLIEGYSKMSLSGVLLQDG</sequence>
<dbReference type="Gene3D" id="3.30.70.270">
    <property type="match status" value="2"/>
</dbReference>
<comment type="caution">
    <text evidence="1">The sequence shown here is derived from an EMBL/GenBank/DDBJ whole genome shotgun (WGS) entry which is preliminary data.</text>
</comment>
<name>A0A392MRM5_9FABA</name>
<reference evidence="1 2" key="1">
    <citation type="journal article" date="2018" name="Front. Plant Sci.">
        <title>Red Clover (Trifolium pratense) and Zigzag Clover (T. medium) - A Picture of Genomic Similarities and Differences.</title>
        <authorList>
            <person name="Dluhosova J."/>
            <person name="Istvanek J."/>
            <person name="Nedelnik J."/>
            <person name="Repkova J."/>
        </authorList>
    </citation>
    <scope>NUCLEOTIDE SEQUENCE [LARGE SCALE GENOMIC DNA]</scope>
    <source>
        <strain evidence="2">cv. 10/8</strain>
        <tissue evidence="1">Leaf</tissue>
    </source>
</reference>
<dbReference type="PANTHER" id="PTHR45643:SF11">
    <property type="entry name" value="RNA-DIRECTED DNA POLYMERASE"/>
    <property type="match status" value="1"/>
</dbReference>
<feature type="non-terminal residue" evidence="1">
    <location>
        <position position="1"/>
    </location>
</feature>
<dbReference type="Proteomes" id="UP000265520">
    <property type="component" value="Unassembled WGS sequence"/>
</dbReference>
<keyword evidence="2" id="KW-1185">Reference proteome</keyword>
<dbReference type="AlphaFoldDB" id="A0A392MRM5"/>
<evidence type="ECO:0000313" key="1">
    <source>
        <dbReference type="EMBL" id="MCH88934.1"/>
    </source>
</evidence>
<evidence type="ECO:0000313" key="2">
    <source>
        <dbReference type="Proteomes" id="UP000265520"/>
    </source>
</evidence>
<dbReference type="PANTHER" id="PTHR45643">
    <property type="entry name" value="REVERSE TRANSCRIPTASE"/>
    <property type="match status" value="1"/>
</dbReference>
<dbReference type="InterPro" id="IPR043128">
    <property type="entry name" value="Rev_trsase/Diguanyl_cyclase"/>
</dbReference>
<dbReference type="SUPFAM" id="SSF56672">
    <property type="entry name" value="DNA/RNA polymerases"/>
    <property type="match status" value="1"/>
</dbReference>